<keyword evidence="6" id="KW-0720">Serine protease</keyword>
<comment type="caution">
    <text evidence="8">The sequence shown here is derived from an EMBL/GenBank/DDBJ whole genome shotgun (WGS) entry which is preliminary data.</text>
</comment>
<dbReference type="Gene3D" id="2.40.10.10">
    <property type="entry name" value="Trypsin-like serine proteases"/>
    <property type="match status" value="1"/>
</dbReference>
<accession>A0A2A2GE39</accession>
<evidence type="ECO:0000313" key="9">
    <source>
        <dbReference type="Proteomes" id="UP000218831"/>
    </source>
</evidence>
<dbReference type="Pfam" id="PF10459">
    <property type="entry name" value="Peptidase_S46"/>
    <property type="match status" value="2"/>
</dbReference>
<organism evidence="8 9">
    <name type="scientific">Fodinibius salipaludis</name>
    <dbReference type="NCBI Taxonomy" id="2032627"/>
    <lineage>
        <taxon>Bacteria</taxon>
        <taxon>Pseudomonadati</taxon>
        <taxon>Balneolota</taxon>
        <taxon>Balneolia</taxon>
        <taxon>Balneolales</taxon>
        <taxon>Balneolaceae</taxon>
        <taxon>Fodinibius</taxon>
    </lineage>
</organism>
<dbReference type="InterPro" id="IPR019500">
    <property type="entry name" value="Pep_S46"/>
</dbReference>
<evidence type="ECO:0000313" key="8">
    <source>
        <dbReference type="EMBL" id="PAU95139.1"/>
    </source>
</evidence>
<dbReference type="SUPFAM" id="SSF50494">
    <property type="entry name" value="Trypsin-like serine proteases"/>
    <property type="match status" value="1"/>
</dbReference>
<feature type="signal peptide" evidence="6">
    <location>
        <begin position="1"/>
        <end position="32"/>
    </location>
</feature>
<feature type="chain" id="PRO_5023125322" description="Dipeptidyl-peptidase" evidence="6">
    <location>
        <begin position="33"/>
        <end position="704"/>
    </location>
</feature>
<dbReference type="PROSITE" id="PS51257">
    <property type="entry name" value="PROKAR_LIPOPROTEIN"/>
    <property type="match status" value="1"/>
</dbReference>
<dbReference type="AlphaFoldDB" id="A0A2A2GE39"/>
<comment type="function">
    <text evidence="6">Catalyzes the removal of dipeptides from the N-terminus of oligopeptides.</text>
</comment>
<name>A0A2A2GE39_9BACT</name>
<dbReference type="GO" id="GO:0043171">
    <property type="term" value="P:peptide catabolic process"/>
    <property type="evidence" value="ECO:0007669"/>
    <property type="project" value="UniProtKB-UniRule"/>
</dbReference>
<evidence type="ECO:0000256" key="2">
    <source>
        <dbReference type="ARBA" id="ARBA00022438"/>
    </source>
</evidence>
<dbReference type="PANTHER" id="PTHR38469:SF1">
    <property type="entry name" value="PERIPLASMIC PEPTIDASE SUBFAMILY S1B"/>
    <property type="match status" value="1"/>
</dbReference>
<comment type="similarity">
    <text evidence="1 6">Belongs to the peptidase S46 family.</text>
</comment>
<evidence type="ECO:0000256" key="4">
    <source>
        <dbReference type="ARBA" id="ARBA00022729"/>
    </source>
</evidence>
<keyword evidence="2 6" id="KW-0031">Aminopeptidase</keyword>
<dbReference type="OrthoDB" id="9805367at2"/>
<dbReference type="PANTHER" id="PTHR38469">
    <property type="entry name" value="PERIPLASMIC PEPTIDASE SUBFAMILY S1B"/>
    <property type="match status" value="1"/>
</dbReference>
<dbReference type="Proteomes" id="UP000218831">
    <property type="component" value="Unassembled WGS sequence"/>
</dbReference>
<gene>
    <name evidence="8" type="ORF">CK503_02770</name>
</gene>
<dbReference type="EMBL" id="NSKE01000002">
    <property type="protein sequence ID" value="PAU95139.1"/>
    <property type="molecule type" value="Genomic_DNA"/>
</dbReference>
<dbReference type="GO" id="GO:0070009">
    <property type="term" value="F:serine-type aminopeptidase activity"/>
    <property type="evidence" value="ECO:0007669"/>
    <property type="project" value="UniProtKB-UniRule"/>
</dbReference>
<keyword evidence="4 6" id="KW-0732">Signal</keyword>
<protein>
    <recommendedName>
        <fullName evidence="6">Dipeptidyl-peptidase</fullName>
        <ecNumber evidence="6">3.4.14.-</ecNumber>
    </recommendedName>
</protein>
<dbReference type="RefSeq" id="WP_095605265.1">
    <property type="nucleotide sequence ID" value="NZ_NSKE01000002.1"/>
</dbReference>
<proteinExistence type="inferred from homology"/>
<keyword evidence="9" id="KW-1185">Reference proteome</keyword>
<keyword evidence="5 6" id="KW-0378">Hydrolase</keyword>
<dbReference type="EC" id="3.4.14.-" evidence="6"/>
<dbReference type="GO" id="GO:0008239">
    <property type="term" value="F:dipeptidyl-peptidase activity"/>
    <property type="evidence" value="ECO:0007669"/>
    <property type="project" value="UniProtKB-UniRule"/>
</dbReference>
<reference evidence="8 9" key="1">
    <citation type="submission" date="2017-08" db="EMBL/GenBank/DDBJ databases">
        <title>Aliifodinibius alkalisoli sp. nov., isolated from saline alkaline soil.</title>
        <authorList>
            <person name="Liu D."/>
            <person name="Zhang G."/>
        </authorList>
    </citation>
    <scope>NUCLEOTIDE SEQUENCE [LARGE SCALE GENOMIC DNA]</scope>
    <source>
        <strain evidence="8 9">WN023</strain>
    </source>
</reference>
<evidence type="ECO:0000256" key="3">
    <source>
        <dbReference type="ARBA" id="ARBA00022670"/>
    </source>
</evidence>
<evidence type="ECO:0000256" key="6">
    <source>
        <dbReference type="RuleBase" id="RU366067"/>
    </source>
</evidence>
<evidence type="ECO:0000256" key="1">
    <source>
        <dbReference type="ARBA" id="ARBA00010491"/>
    </source>
</evidence>
<evidence type="ECO:0000256" key="5">
    <source>
        <dbReference type="ARBA" id="ARBA00022801"/>
    </source>
</evidence>
<evidence type="ECO:0000256" key="7">
    <source>
        <dbReference type="SAM" id="MobiDB-lite"/>
    </source>
</evidence>
<dbReference type="GO" id="GO:0006508">
    <property type="term" value="P:proteolysis"/>
    <property type="evidence" value="ECO:0007669"/>
    <property type="project" value="UniProtKB-KW"/>
</dbReference>
<feature type="region of interest" description="Disordered" evidence="7">
    <location>
        <begin position="33"/>
        <end position="56"/>
    </location>
</feature>
<keyword evidence="3 6" id="KW-0645">Protease</keyword>
<dbReference type="InterPro" id="IPR043504">
    <property type="entry name" value="Peptidase_S1_PA_chymotrypsin"/>
</dbReference>
<dbReference type="InterPro" id="IPR009003">
    <property type="entry name" value="Peptidase_S1_PA"/>
</dbReference>
<sequence>MQQPALKKLRSAISTILLLLFLLGGCSSPATIQEAGQDKSSQNQQQNSADKTSDPPGFWLLPQIDGPLYDNLQSQGVTLSQKEIYTPEGNSLNQAVVKIKIGESQAGTGSFVSSNGLLLTNYSTAIQGIAQNSDRNQNYLQNGFYAQSREQEIPLENFSLLITIEQEEITDRINRQLADSLTYRQRRQQKQKIEKQIIADRQSRNNNLVVEINDTWSGNRQFMSVYKVIRDIRLVHAPSNPNIKNAADYAFLRAYESPNGRNKTYNKSNVPFQPEKHLAIADEKVAPQDLTLTLGFPGETQRYESSYAIDFYRKNRNPVLIDTYKAILDAEEYAAGQDSATAIQNAPLRSSLNHNLIYYQALQQGIDEHHIITKKQTEEEQFKKWIKQDSLRNIKYRRVLSQLEQSYRIASQTGDLLFALVNTINNNKLLQIAGLYNSYYEHISDPTNTEISSTKKKGVLQRHQSILSETNIEAQTLMLGDMLYTLATLPDGKVPFHLIELFSNSQENALKKEITSYLETQSSQSIVYDLNRAKEFLNLPADSARNHPKDELVKLYNELLSSYQFSRKNYSQHVPYLRPAQKLYVQGLLKFRGESLTYPDANGTLRLSTGRVKESGDKNSIVNFVSTTDISGGSFGSPVLNNNGNLIGIVAKRSPKSMINDLLYMPKRSQTVNMDIRHIISRISEMYNNSSLLKEMQISDSRTN</sequence>